<feature type="domain" description="DUF559" evidence="1">
    <location>
        <begin position="84"/>
        <end position="149"/>
    </location>
</feature>
<dbReference type="Gene3D" id="3.40.960.10">
    <property type="entry name" value="VSR Endonuclease"/>
    <property type="match status" value="1"/>
</dbReference>
<keyword evidence="3" id="KW-1185">Reference proteome</keyword>
<dbReference type="EMBL" id="BMDC01000001">
    <property type="protein sequence ID" value="GGH56813.1"/>
    <property type="molecule type" value="Genomic_DNA"/>
</dbReference>
<organism evidence="2 3">
    <name type="scientific">Rothia aerolata</name>
    <dbReference type="NCBI Taxonomy" id="1812262"/>
    <lineage>
        <taxon>Bacteria</taxon>
        <taxon>Bacillati</taxon>
        <taxon>Actinomycetota</taxon>
        <taxon>Actinomycetes</taxon>
        <taxon>Micrococcales</taxon>
        <taxon>Micrococcaceae</taxon>
        <taxon>Rothia</taxon>
    </lineage>
</organism>
<dbReference type="AlphaFoldDB" id="A0A917IL05"/>
<evidence type="ECO:0000259" key="1">
    <source>
        <dbReference type="Pfam" id="PF04480"/>
    </source>
</evidence>
<name>A0A917IL05_9MICC</name>
<comment type="caution">
    <text evidence="2">The sequence shown here is derived from an EMBL/GenBank/DDBJ whole genome shotgun (WGS) entry which is preliminary data.</text>
</comment>
<evidence type="ECO:0000313" key="2">
    <source>
        <dbReference type="EMBL" id="GGH56813.1"/>
    </source>
</evidence>
<dbReference type="Proteomes" id="UP000600171">
    <property type="component" value="Unassembled WGS sequence"/>
</dbReference>
<dbReference type="Pfam" id="PF04480">
    <property type="entry name" value="DUF559"/>
    <property type="match status" value="1"/>
</dbReference>
<dbReference type="InterPro" id="IPR007569">
    <property type="entry name" value="DUF559"/>
</dbReference>
<accession>A0A917IL05</accession>
<dbReference type="InterPro" id="IPR011335">
    <property type="entry name" value="Restrct_endonuc-II-like"/>
</dbReference>
<proteinExistence type="predicted"/>
<protein>
    <recommendedName>
        <fullName evidence="1">DUF559 domain-containing protein</fullName>
    </recommendedName>
</protein>
<reference evidence="2 3" key="1">
    <citation type="journal article" date="2014" name="Int. J. Syst. Evol. Microbiol.">
        <title>Complete genome sequence of Corynebacterium casei LMG S-19264T (=DSM 44701T), isolated from a smear-ripened cheese.</title>
        <authorList>
            <consortium name="US DOE Joint Genome Institute (JGI-PGF)"/>
            <person name="Walter F."/>
            <person name="Albersmeier A."/>
            <person name="Kalinowski J."/>
            <person name="Ruckert C."/>
        </authorList>
    </citation>
    <scope>NUCLEOTIDE SEQUENCE [LARGE SCALE GENOMIC DNA]</scope>
    <source>
        <strain evidence="2 3">CCM 8669</strain>
    </source>
</reference>
<gene>
    <name evidence="2" type="ORF">GCM10007359_01310</name>
</gene>
<dbReference type="SUPFAM" id="SSF52980">
    <property type="entry name" value="Restriction endonuclease-like"/>
    <property type="match status" value="1"/>
</dbReference>
<sequence>MLTALTLGNYFLKEELIEYQTASEALLDPGLYRSGRCQQVQELLNPYCESPLETLIWFRIKGWGIELPAQQVWIDCGGGQKHRADFLWWGPKVILEADGRVKYSGIYGKADEVIRQERARQRNLERQGWTVLRVEWYEVQNQPRNLLARLNAAGVR</sequence>
<evidence type="ECO:0000313" key="3">
    <source>
        <dbReference type="Proteomes" id="UP000600171"/>
    </source>
</evidence>